<keyword evidence="1" id="KW-0812">Transmembrane</keyword>
<name>A0A4V3RTB3_9BACT</name>
<dbReference type="Proteomes" id="UP000306630">
    <property type="component" value="Unassembled WGS sequence"/>
</dbReference>
<keyword evidence="1" id="KW-0472">Membrane</keyword>
<dbReference type="RefSeq" id="WP_135993793.1">
    <property type="nucleotide sequence ID" value="NZ_CBFGDC010000010.1"/>
</dbReference>
<gene>
    <name evidence="2" type="ORF">E5333_12680</name>
</gene>
<accession>A0A4V3RTB3</accession>
<dbReference type="EMBL" id="SRYD01000060">
    <property type="protein sequence ID" value="TGY70459.1"/>
    <property type="molecule type" value="Genomic_DNA"/>
</dbReference>
<evidence type="ECO:0000313" key="3">
    <source>
        <dbReference type="Proteomes" id="UP000306630"/>
    </source>
</evidence>
<evidence type="ECO:0000313" key="2">
    <source>
        <dbReference type="EMBL" id="TGY70459.1"/>
    </source>
</evidence>
<sequence>MKKWHKIIGIIVGAIIILFLLVYYLLMFCPQLFWSYKPDYEFDKRIRNEIVRRIDNYIEQNNKLPESLSEIGFEQLPGLYKYRGHSVCLIKCADLDYVLEYWDDVAKLWQYVSEDQKWYDYACWEFEPPINIDTIQAINKVYYSPRENMQSVFDSLRINDNVTSILDYDIEDMPDSIAYVRYYTADTLNMEGWATYRANIRPDYVREFGEWKYYDRKGNCYRKFWNYKENDKLIYEPDR</sequence>
<comment type="caution">
    <text evidence="2">The sequence shown here is derived from an EMBL/GenBank/DDBJ whole genome shotgun (WGS) entry which is preliminary data.</text>
</comment>
<reference evidence="2 3" key="1">
    <citation type="submission" date="2019-04" db="EMBL/GenBank/DDBJ databases">
        <title>Microbes associate with the intestines of laboratory mice.</title>
        <authorList>
            <person name="Navarre W."/>
            <person name="Wong E."/>
            <person name="Huang K."/>
            <person name="Tropini C."/>
            <person name="Ng K."/>
            <person name="Yu B."/>
        </authorList>
    </citation>
    <scope>NUCLEOTIDE SEQUENCE [LARGE SCALE GENOMIC DNA]</scope>
    <source>
        <strain evidence="2 3">NM06_A21</strain>
    </source>
</reference>
<keyword evidence="1" id="KW-1133">Transmembrane helix</keyword>
<proteinExistence type="predicted"/>
<protein>
    <submittedName>
        <fullName evidence="2">Uncharacterized protein</fullName>
    </submittedName>
</protein>
<evidence type="ECO:0000256" key="1">
    <source>
        <dbReference type="SAM" id="Phobius"/>
    </source>
</evidence>
<feature type="transmembrane region" description="Helical" evidence="1">
    <location>
        <begin position="7"/>
        <end position="26"/>
    </location>
</feature>
<organism evidence="2 3">
    <name type="scientific">Muribaculum intestinale</name>
    <dbReference type="NCBI Taxonomy" id="1796646"/>
    <lineage>
        <taxon>Bacteria</taxon>
        <taxon>Pseudomonadati</taxon>
        <taxon>Bacteroidota</taxon>
        <taxon>Bacteroidia</taxon>
        <taxon>Bacteroidales</taxon>
        <taxon>Muribaculaceae</taxon>
        <taxon>Muribaculum</taxon>
    </lineage>
</organism>
<dbReference type="AlphaFoldDB" id="A0A4V3RTB3"/>